<dbReference type="PANTHER" id="PTHR44757">
    <property type="entry name" value="DIGUANYLATE CYCLASE DGCP"/>
    <property type="match status" value="1"/>
</dbReference>
<dbReference type="SUPFAM" id="SSF141868">
    <property type="entry name" value="EAL domain-like"/>
    <property type="match status" value="1"/>
</dbReference>
<dbReference type="InterPro" id="IPR029787">
    <property type="entry name" value="Nucleotide_cyclase"/>
</dbReference>
<dbReference type="SUPFAM" id="SSF55073">
    <property type="entry name" value="Nucleotide cyclase"/>
    <property type="match status" value="1"/>
</dbReference>
<dbReference type="CDD" id="cd01948">
    <property type="entry name" value="EAL"/>
    <property type="match status" value="1"/>
</dbReference>
<gene>
    <name evidence="9" type="ORF">MACH26_06480</name>
</gene>
<evidence type="ECO:0000256" key="2">
    <source>
        <dbReference type="ARBA" id="ARBA00012282"/>
    </source>
</evidence>
<dbReference type="PROSITE" id="PS50113">
    <property type="entry name" value="PAC"/>
    <property type="match status" value="1"/>
</dbReference>
<reference evidence="9" key="1">
    <citation type="submission" date="2023-01" db="EMBL/GenBank/DDBJ databases">
        <title>Complete genome sequence of Planctobacterium marinum strain Dej080120_11.</title>
        <authorList>
            <person name="Ueki S."/>
            <person name="Maruyama F."/>
        </authorList>
    </citation>
    <scope>NUCLEOTIDE SEQUENCE</scope>
    <source>
        <strain evidence="9">Dej080120_11</strain>
    </source>
</reference>
<dbReference type="PROSITE" id="PS50887">
    <property type="entry name" value="GGDEF"/>
    <property type="match status" value="1"/>
</dbReference>
<dbReference type="InterPro" id="IPR035965">
    <property type="entry name" value="PAS-like_dom_sf"/>
</dbReference>
<dbReference type="InterPro" id="IPR001633">
    <property type="entry name" value="EAL_dom"/>
</dbReference>
<dbReference type="Proteomes" id="UP001333710">
    <property type="component" value="Chromosome"/>
</dbReference>
<feature type="domain" description="GGDEF" evidence="8">
    <location>
        <begin position="481"/>
        <end position="614"/>
    </location>
</feature>
<dbReference type="CDD" id="cd01949">
    <property type="entry name" value="GGDEF"/>
    <property type="match status" value="1"/>
</dbReference>
<dbReference type="SMART" id="SM00091">
    <property type="entry name" value="PAS"/>
    <property type="match status" value="1"/>
</dbReference>
<dbReference type="Pfam" id="PF13426">
    <property type="entry name" value="PAS_9"/>
    <property type="match status" value="1"/>
</dbReference>
<dbReference type="SUPFAM" id="SSF55785">
    <property type="entry name" value="PYP-like sensor domain (PAS domain)"/>
    <property type="match status" value="1"/>
</dbReference>
<dbReference type="InterPro" id="IPR052155">
    <property type="entry name" value="Biofilm_reg_signaling"/>
</dbReference>
<dbReference type="EMBL" id="AP027272">
    <property type="protein sequence ID" value="BDX05127.1"/>
    <property type="molecule type" value="Genomic_DNA"/>
</dbReference>
<evidence type="ECO:0000259" key="6">
    <source>
        <dbReference type="PROSITE" id="PS50113"/>
    </source>
</evidence>
<dbReference type="InterPro" id="IPR000014">
    <property type="entry name" value="PAS"/>
</dbReference>
<proteinExistence type="predicted"/>
<dbReference type="KEGG" id="pmaw:MACH26_06480"/>
<dbReference type="FunFam" id="3.20.20.450:FF:000001">
    <property type="entry name" value="Cyclic di-GMP phosphodiesterase yahA"/>
    <property type="match status" value="1"/>
</dbReference>
<feature type="domain" description="EAL" evidence="7">
    <location>
        <begin position="623"/>
        <end position="877"/>
    </location>
</feature>
<name>A0AA48HMC8_9ALTE</name>
<dbReference type="NCBIfam" id="TIGR00229">
    <property type="entry name" value="sensory_box"/>
    <property type="match status" value="1"/>
</dbReference>
<dbReference type="PROSITE" id="PS50112">
    <property type="entry name" value="PAS"/>
    <property type="match status" value="1"/>
</dbReference>
<dbReference type="EC" id="3.1.4.52" evidence="2"/>
<organism evidence="9 10">
    <name type="scientific">Planctobacterium marinum</name>
    <dbReference type="NCBI Taxonomy" id="1631968"/>
    <lineage>
        <taxon>Bacteria</taxon>
        <taxon>Pseudomonadati</taxon>
        <taxon>Pseudomonadota</taxon>
        <taxon>Gammaproteobacteria</taxon>
        <taxon>Alteromonadales</taxon>
        <taxon>Alteromonadaceae</taxon>
        <taxon>Planctobacterium</taxon>
    </lineage>
</organism>
<dbReference type="Gene3D" id="3.30.70.270">
    <property type="match status" value="1"/>
</dbReference>
<dbReference type="CDD" id="cd00130">
    <property type="entry name" value="PAS"/>
    <property type="match status" value="1"/>
</dbReference>
<dbReference type="AlphaFoldDB" id="A0AA48HMC8"/>
<dbReference type="Pfam" id="PF00990">
    <property type="entry name" value="GGDEF"/>
    <property type="match status" value="1"/>
</dbReference>
<dbReference type="PANTHER" id="PTHR44757:SF2">
    <property type="entry name" value="BIOFILM ARCHITECTURE MAINTENANCE PROTEIN MBAA"/>
    <property type="match status" value="1"/>
</dbReference>
<comment type="catalytic activity">
    <reaction evidence="4">
        <text>3',3'-c-di-GMP + H2O = 5'-phosphoguanylyl(3'-&gt;5')guanosine + H(+)</text>
        <dbReference type="Rhea" id="RHEA:24902"/>
        <dbReference type="ChEBI" id="CHEBI:15377"/>
        <dbReference type="ChEBI" id="CHEBI:15378"/>
        <dbReference type="ChEBI" id="CHEBI:58754"/>
        <dbReference type="ChEBI" id="CHEBI:58805"/>
        <dbReference type="EC" id="3.1.4.52"/>
    </reaction>
    <physiologicalReaction direction="left-to-right" evidence="4">
        <dbReference type="Rhea" id="RHEA:24903"/>
    </physiologicalReaction>
</comment>
<sequence length="883" mass="98504">MRVVVHGCPAIIEELQQAALLLDRPNVEVQPLCGGPEEAHCKISLEELDTVNEIHILAGSCPLSGDIPLTIQKSNWITCYEAIASGSKINDWLDNGAHFLTSSMLRDDTPIWKKWGFKDKKTASEYAQESMSSLVFIEFKEDPQVREKAHKIAKDLGVSLIIQQGDLERLVWWLKGSIIEAEGRLKLKAMKNLAAQNALISSISEILFKSNELAEPLKEIENEIAIILGAKIQITIDNSEVPVLHKSNMTETITALVKTNSTSLEGQEGFQVLAYSGDIEILSISVTNIQVKSAINQYKQLVESLIPTIATSVLLHIEKKRSEQSDRLARLVFSSTAEGIAVTDTTPCIIDVNASFERITGYEKHEVLGKNPSILKSGRHSSEFYKSMWTELDDTGSWTGEVWNRKKTGETYPELLSINRISDEGGTVKGYIAAFSDISTIKESQEELAFLAHHDALTQLPNRLLLSEKLREAINRAKRRGALSVFFVDLDNFKNVNDSLGHEYGDELLILVAERLKKGVRSVDVVFRIGGDEFVILIEGLLTQSAITSAARNILALFKDVFDVLDSKLRVTCSVGAAVYPQDGETPDALLKSADAAMFRAKDAGRNSFAFYDSTLTEKAEQRLRIESDIERALEEKQFSLYYQPQVCLRENRVIGVESLIRWQHPELGEIMPSEFIPIAEQSGQIEQIGLWVLSSAVEQIIEWSNEGINFNRVAVNVSGLQLQKESFMKTLDSLLREHNSLYDKLEIEVTETFLMKSADSALNKLERLKDRGLHISIDDFGTGYSSLSYLKKLPITNLKIDMSFVKGLPGNKDDVEICKAIVGLAKAMNLEVIAEGIETEEQFVMLRALGCDFGQGYLISKPLTQNSAREFLLSESKRRSCF</sequence>
<evidence type="ECO:0000256" key="1">
    <source>
        <dbReference type="ARBA" id="ARBA00001946"/>
    </source>
</evidence>
<dbReference type="Gene3D" id="3.20.20.450">
    <property type="entry name" value="EAL domain"/>
    <property type="match status" value="1"/>
</dbReference>
<evidence type="ECO:0000256" key="3">
    <source>
        <dbReference type="ARBA" id="ARBA00022636"/>
    </source>
</evidence>
<dbReference type="Pfam" id="PF00563">
    <property type="entry name" value="EAL"/>
    <property type="match status" value="1"/>
</dbReference>
<dbReference type="GO" id="GO:0071111">
    <property type="term" value="F:cyclic-guanylate-specific phosphodiesterase activity"/>
    <property type="evidence" value="ECO:0007669"/>
    <property type="project" value="UniProtKB-EC"/>
</dbReference>
<evidence type="ECO:0000313" key="9">
    <source>
        <dbReference type="EMBL" id="BDX05127.1"/>
    </source>
</evidence>
<evidence type="ECO:0000259" key="8">
    <source>
        <dbReference type="PROSITE" id="PS50887"/>
    </source>
</evidence>
<accession>A0AA48HMC8</accession>
<dbReference type="SMART" id="SM00267">
    <property type="entry name" value="GGDEF"/>
    <property type="match status" value="1"/>
</dbReference>
<dbReference type="InterPro" id="IPR043128">
    <property type="entry name" value="Rev_trsase/Diguanyl_cyclase"/>
</dbReference>
<dbReference type="InterPro" id="IPR000700">
    <property type="entry name" value="PAS-assoc_C"/>
</dbReference>
<feature type="domain" description="PAC" evidence="6">
    <location>
        <begin position="398"/>
        <end position="450"/>
    </location>
</feature>
<evidence type="ECO:0000259" key="7">
    <source>
        <dbReference type="PROSITE" id="PS50883"/>
    </source>
</evidence>
<dbReference type="SMART" id="SM00052">
    <property type="entry name" value="EAL"/>
    <property type="match status" value="1"/>
</dbReference>
<dbReference type="InterPro" id="IPR000160">
    <property type="entry name" value="GGDEF_dom"/>
</dbReference>
<evidence type="ECO:0000256" key="4">
    <source>
        <dbReference type="ARBA" id="ARBA00051114"/>
    </source>
</evidence>
<dbReference type="Gene3D" id="3.30.450.20">
    <property type="entry name" value="PAS domain"/>
    <property type="match status" value="1"/>
</dbReference>
<dbReference type="NCBIfam" id="TIGR00254">
    <property type="entry name" value="GGDEF"/>
    <property type="match status" value="1"/>
</dbReference>
<keyword evidence="10" id="KW-1185">Reference proteome</keyword>
<comment type="cofactor">
    <cofactor evidence="1">
        <name>Mg(2+)</name>
        <dbReference type="ChEBI" id="CHEBI:18420"/>
    </cofactor>
</comment>
<evidence type="ECO:0000313" key="10">
    <source>
        <dbReference type="Proteomes" id="UP001333710"/>
    </source>
</evidence>
<dbReference type="FunFam" id="3.30.70.270:FF:000001">
    <property type="entry name" value="Diguanylate cyclase domain protein"/>
    <property type="match status" value="1"/>
</dbReference>
<feature type="domain" description="PAS" evidence="5">
    <location>
        <begin position="325"/>
        <end position="371"/>
    </location>
</feature>
<keyword evidence="3" id="KW-0973">c-di-GMP</keyword>
<protein>
    <recommendedName>
        <fullName evidence="2">cyclic-guanylate-specific phosphodiesterase</fullName>
        <ecNumber evidence="2">3.1.4.52</ecNumber>
    </recommendedName>
</protein>
<dbReference type="InterPro" id="IPR035919">
    <property type="entry name" value="EAL_sf"/>
</dbReference>
<dbReference type="PROSITE" id="PS50883">
    <property type="entry name" value="EAL"/>
    <property type="match status" value="1"/>
</dbReference>
<evidence type="ECO:0000259" key="5">
    <source>
        <dbReference type="PROSITE" id="PS50112"/>
    </source>
</evidence>
<dbReference type="GO" id="GO:0071732">
    <property type="term" value="P:cellular response to nitric oxide"/>
    <property type="evidence" value="ECO:0007669"/>
    <property type="project" value="UniProtKB-ARBA"/>
</dbReference>